<name>A0A2S9I4N1_9GAMM</name>
<evidence type="ECO:0000313" key="3">
    <source>
        <dbReference type="Proteomes" id="UP000239181"/>
    </source>
</evidence>
<dbReference type="PROSITE" id="PS51257">
    <property type="entry name" value="PROKAR_LIPOPROTEIN"/>
    <property type="match status" value="1"/>
</dbReference>
<gene>
    <name evidence="2" type="ORF">CQW29_25005</name>
</gene>
<evidence type="ECO:0000313" key="2">
    <source>
        <dbReference type="EMBL" id="PRD12768.1"/>
    </source>
</evidence>
<accession>A0A2S9I4N1</accession>
<feature type="signal peptide" evidence="1">
    <location>
        <begin position="1"/>
        <end position="19"/>
    </location>
</feature>
<sequence>MDINRRKLAMGLLTLPAVAAVGGCVSAAKPHKDKTFDRMALNQLSDQLEDRHTADILAPFILDAAFNMTPPTGRIQEASMVMAFAFGNRPNPEHDPNKLALPGPMNRALAQCCAAVWRKKRMPLYLQWEIARWMDSSEFSDIPRSDIISIEPYWDESGKLIYLSTDGVVQEIINKYFSGDPAIMGKAAIVGHRDHVKRCIMSCAARKVHGFAPRGISLPRWYDPQSDQPWTRRRDLYVLQDITAQLSMSAQANIAKAYPQG</sequence>
<dbReference type="Proteomes" id="UP000239181">
    <property type="component" value="Unassembled WGS sequence"/>
</dbReference>
<keyword evidence="3" id="KW-1185">Reference proteome</keyword>
<organism evidence="2 3">
    <name type="scientific">Pantoea coffeiphila</name>
    <dbReference type="NCBI Taxonomy" id="1465635"/>
    <lineage>
        <taxon>Bacteria</taxon>
        <taxon>Pseudomonadati</taxon>
        <taxon>Pseudomonadota</taxon>
        <taxon>Gammaproteobacteria</taxon>
        <taxon>Enterobacterales</taxon>
        <taxon>Erwiniaceae</taxon>
        <taxon>Pantoea</taxon>
    </lineage>
</organism>
<dbReference type="RefSeq" id="WP_105595456.1">
    <property type="nucleotide sequence ID" value="NZ_PDET01000027.1"/>
</dbReference>
<protein>
    <recommendedName>
        <fullName evidence="4">Lipoprotein</fullName>
    </recommendedName>
</protein>
<comment type="caution">
    <text evidence="2">The sequence shown here is derived from an EMBL/GenBank/DDBJ whole genome shotgun (WGS) entry which is preliminary data.</text>
</comment>
<evidence type="ECO:0000256" key="1">
    <source>
        <dbReference type="SAM" id="SignalP"/>
    </source>
</evidence>
<dbReference type="AlphaFoldDB" id="A0A2S9I4N1"/>
<reference evidence="2 3" key="1">
    <citation type="submission" date="2017-10" db="EMBL/GenBank/DDBJ databases">
        <title>Draft genome of two endophytic bacteria isolated from 'guarana' Paullinia cupana (Mart.) Ducke.</title>
        <authorList>
            <person name="Siqueira K.A."/>
            <person name="Liotti R.G."/>
            <person name="Mendes T.A."/>
            <person name="Soares M.A."/>
        </authorList>
    </citation>
    <scope>NUCLEOTIDE SEQUENCE [LARGE SCALE GENOMIC DNA]</scope>
    <source>
        <strain evidence="2 3">342</strain>
    </source>
</reference>
<dbReference type="EMBL" id="PDET01000027">
    <property type="protein sequence ID" value="PRD12768.1"/>
    <property type="molecule type" value="Genomic_DNA"/>
</dbReference>
<proteinExistence type="predicted"/>
<evidence type="ECO:0008006" key="4">
    <source>
        <dbReference type="Google" id="ProtNLM"/>
    </source>
</evidence>
<feature type="chain" id="PRO_5015473167" description="Lipoprotein" evidence="1">
    <location>
        <begin position="20"/>
        <end position="261"/>
    </location>
</feature>
<keyword evidence="1" id="KW-0732">Signal</keyword>
<dbReference type="OrthoDB" id="3869642at2"/>